<dbReference type="HOGENOM" id="CLU_073771_0_0_2"/>
<dbReference type="KEGG" id="mvc:MSVAZ_2888"/>
<evidence type="ECO:0000313" key="2">
    <source>
        <dbReference type="Proteomes" id="UP000033096"/>
    </source>
</evidence>
<dbReference type="GeneID" id="24811408"/>
<proteinExistence type="predicted"/>
<dbReference type="STRING" id="1434123.MSVAZ_2888"/>
<gene>
    <name evidence="1" type="ORF">MSVAZ_2888</name>
</gene>
<dbReference type="Proteomes" id="UP000033096">
    <property type="component" value="Chromosome"/>
</dbReference>
<organism evidence="1 2">
    <name type="scientific">Methanosarcina vacuolata Z-761</name>
    <dbReference type="NCBI Taxonomy" id="1434123"/>
    <lineage>
        <taxon>Archaea</taxon>
        <taxon>Methanobacteriati</taxon>
        <taxon>Methanobacteriota</taxon>
        <taxon>Stenosarchaea group</taxon>
        <taxon>Methanomicrobia</taxon>
        <taxon>Methanosarcinales</taxon>
        <taxon>Methanosarcinaceae</taxon>
        <taxon>Methanosarcina</taxon>
    </lineage>
</organism>
<dbReference type="AlphaFoldDB" id="A0A0E3Q827"/>
<dbReference type="PATRIC" id="fig|1434123.4.peg.3551"/>
<keyword evidence="2" id="KW-1185">Reference proteome</keyword>
<reference evidence="1 2" key="1">
    <citation type="submission" date="2014-07" db="EMBL/GenBank/DDBJ databases">
        <title>Methanogenic archaea and the global carbon cycle.</title>
        <authorList>
            <person name="Henriksen J.R."/>
            <person name="Luke J."/>
            <person name="Reinhart S."/>
            <person name="Benedict M.N."/>
            <person name="Youngblut N.D."/>
            <person name="Metcalf M.E."/>
            <person name="Whitaker R.J."/>
            <person name="Metcalf W.W."/>
        </authorList>
    </citation>
    <scope>NUCLEOTIDE SEQUENCE [LARGE SCALE GENOMIC DNA]</scope>
    <source>
        <strain evidence="1 2">Z-761</strain>
    </source>
</reference>
<evidence type="ECO:0000313" key="1">
    <source>
        <dbReference type="EMBL" id="AKB45157.1"/>
    </source>
</evidence>
<dbReference type="EMBL" id="CP009520">
    <property type="protein sequence ID" value="AKB45157.1"/>
    <property type="molecule type" value="Genomic_DNA"/>
</dbReference>
<sequence length="366" mass="42971">MQGIRTKKVLPKEKNSLPLHRVKDKLFLASSPASPVDLYFSPFTYPVSNPFTYPVSNPFTYPVSNPFTYPVSNPFTYPVSNPFTYPVSNPAPDCSFLSPGLFYLDLNIYRETVIKTLIKKQNEELYRLIERVKFDGKYYRVKCARLGEWKYCWDLAVRVQFVGMMPGLAFEPKKIISKEDKKIIYRSLVLINPYELWERKLVEKLWNLRDRIEFLIAKILFHECIHILIFLGKTLPSGFEQTNIFLEFKELLKFANSKQLCPECCGVQSHLRNLVDLCPDFSKQSEEKPDLVTELYEFLIHEKYSIKKTDLAFGLPCSNRKISQNYVKLAALKMGLCMEFNKKIWKKEINRLQMDLEKLYDRIDDN</sequence>
<name>A0A0E3Q827_9EURY</name>
<dbReference type="RefSeq" id="WP_198146756.1">
    <property type="nucleotide sequence ID" value="NZ_CP009520.1"/>
</dbReference>
<accession>A0A0E3Q827</accession>
<protein>
    <submittedName>
        <fullName evidence="1">Uncharacterized protein</fullName>
    </submittedName>
</protein>